<dbReference type="InterPro" id="IPR036148">
    <property type="entry name" value="MmgE/PrpD_sf"/>
</dbReference>
<dbReference type="Gene3D" id="1.10.4100.10">
    <property type="entry name" value="2-methylcitrate dehydratase PrpD"/>
    <property type="match status" value="1"/>
</dbReference>
<feature type="domain" description="MmgE/PrpD N-terminal" evidence="2">
    <location>
        <begin position="24"/>
        <end position="261"/>
    </location>
</feature>
<dbReference type="InterPro" id="IPR042183">
    <property type="entry name" value="MmgE/PrpD_sf_1"/>
</dbReference>
<evidence type="ECO:0000259" key="2">
    <source>
        <dbReference type="Pfam" id="PF03972"/>
    </source>
</evidence>
<dbReference type="InterPro" id="IPR042188">
    <property type="entry name" value="MmgE/PrpD_sf_2"/>
</dbReference>
<sequence length="477" mass="50310">MPLSGPCTRKATTMETIPPVEEAAAKLVTELTFDSIPADALAGARRLMQDQLAVQIGSAVLPWSRAVLDLTRSAHAPGSSHVTTSGDAMSAADAAFVNSTFGHGFEYDDAHRASSSHPGSCVVSAALAIGEELGSSMREVVTGIVAGYEVYTRIGNLAAPELLERGFHPHGLLSNFGAAAVVAKMRGFDFETTVHALAIGLSHASGTTEYTSSGGSIKRVHSGIGTRNGIRAAEMAAAGITGPTTFLSGAKGFFHAFVGRPVPDEAAATFGLDKTFEITRVWVKPYCCCGINHAYIDGARRLAGRPAEVESVLLGIQTGGDVVIGNKNANARAPKIIEHLQYSLPYQFSLSMLGKGNGFQSHHDYMAGRLDIGEGSDVAILASKVRIEVKPELDTSYRGRWVGDIAVRYQDGTSESVFVDNPTGTAENPMSQEDLDAKFHELTVSVIGAERSEALLSAITTEDLDTPASEFAALLRA</sequence>
<comment type="caution">
    <text evidence="4">The sequence shown here is derived from an EMBL/GenBank/DDBJ whole genome shotgun (WGS) entry which is preliminary data.</text>
</comment>
<reference evidence="4 5" key="1">
    <citation type="submission" date="2023-04" db="EMBL/GenBank/DDBJ databases">
        <title>Draft genome sequence of Saccharopolyspora sp. TS4A08 isolated from sweet potato rhizospheric soil.</title>
        <authorList>
            <person name="Suksaard P."/>
            <person name="Duangmal K."/>
        </authorList>
    </citation>
    <scope>NUCLEOTIDE SEQUENCE [LARGE SCALE GENOMIC DNA]</scope>
    <source>
        <strain evidence="4 5">TS4A08</strain>
    </source>
</reference>
<accession>A0ABT6PT55</accession>
<protein>
    <submittedName>
        <fullName evidence="4">MmgE/PrpD family protein</fullName>
    </submittedName>
</protein>
<feature type="domain" description="MmgE/PrpD C-terminal" evidence="3">
    <location>
        <begin position="286"/>
        <end position="455"/>
    </location>
</feature>
<dbReference type="PANTHER" id="PTHR16943:SF8">
    <property type="entry name" value="2-METHYLCITRATE DEHYDRATASE"/>
    <property type="match status" value="1"/>
</dbReference>
<proteinExistence type="inferred from homology"/>
<dbReference type="RefSeq" id="WP_281456938.1">
    <property type="nucleotide sequence ID" value="NZ_JASAOF010000011.1"/>
</dbReference>
<dbReference type="Proteomes" id="UP001237595">
    <property type="component" value="Unassembled WGS sequence"/>
</dbReference>
<comment type="similarity">
    <text evidence="1">Belongs to the PrpD family.</text>
</comment>
<dbReference type="InterPro" id="IPR005656">
    <property type="entry name" value="MmgE_PrpD"/>
</dbReference>
<dbReference type="SUPFAM" id="SSF103378">
    <property type="entry name" value="2-methylcitrate dehydratase PrpD"/>
    <property type="match status" value="1"/>
</dbReference>
<evidence type="ECO:0000259" key="3">
    <source>
        <dbReference type="Pfam" id="PF19305"/>
    </source>
</evidence>
<dbReference type="EMBL" id="JASAOF010000011">
    <property type="protein sequence ID" value="MDI2030611.1"/>
    <property type="molecule type" value="Genomic_DNA"/>
</dbReference>
<dbReference type="Pfam" id="PF19305">
    <property type="entry name" value="MmgE_PrpD_C"/>
    <property type="match status" value="1"/>
</dbReference>
<dbReference type="Pfam" id="PF03972">
    <property type="entry name" value="MmgE_PrpD_N"/>
    <property type="match status" value="1"/>
</dbReference>
<gene>
    <name evidence="4" type="ORF">QFW96_18400</name>
</gene>
<evidence type="ECO:0000313" key="4">
    <source>
        <dbReference type="EMBL" id="MDI2030611.1"/>
    </source>
</evidence>
<keyword evidence="5" id="KW-1185">Reference proteome</keyword>
<evidence type="ECO:0000256" key="1">
    <source>
        <dbReference type="ARBA" id="ARBA00006174"/>
    </source>
</evidence>
<dbReference type="Gene3D" id="3.30.1330.120">
    <property type="entry name" value="2-methylcitrate dehydratase PrpD"/>
    <property type="match status" value="1"/>
</dbReference>
<evidence type="ECO:0000313" key="5">
    <source>
        <dbReference type="Proteomes" id="UP001237595"/>
    </source>
</evidence>
<dbReference type="InterPro" id="IPR045336">
    <property type="entry name" value="MmgE_PrpD_N"/>
</dbReference>
<dbReference type="InterPro" id="IPR045337">
    <property type="entry name" value="MmgE_PrpD_C"/>
</dbReference>
<name>A0ABT6PT55_9PSEU</name>
<dbReference type="PANTHER" id="PTHR16943">
    <property type="entry name" value="2-METHYLCITRATE DEHYDRATASE-RELATED"/>
    <property type="match status" value="1"/>
</dbReference>
<organism evidence="4 5">
    <name type="scientific">Saccharopolyspora ipomoeae</name>
    <dbReference type="NCBI Taxonomy" id="3042027"/>
    <lineage>
        <taxon>Bacteria</taxon>
        <taxon>Bacillati</taxon>
        <taxon>Actinomycetota</taxon>
        <taxon>Actinomycetes</taxon>
        <taxon>Pseudonocardiales</taxon>
        <taxon>Pseudonocardiaceae</taxon>
        <taxon>Saccharopolyspora</taxon>
    </lineage>
</organism>